<keyword evidence="7" id="KW-1185">Reference proteome</keyword>
<organism evidence="6 7">
    <name type="scientific">Aspergillus tanneri</name>
    <dbReference type="NCBI Taxonomy" id="1220188"/>
    <lineage>
        <taxon>Eukaryota</taxon>
        <taxon>Fungi</taxon>
        <taxon>Dikarya</taxon>
        <taxon>Ascomycota</taxon>
        <taxon>Pezizomycotina</taxon>
        <taxon>Eurotiomycetes</taxon>
        <taxon>Eurotiomycetidae</taxon>
        <taxon>Eurotiales</taxon>
        <taxon>Aspergillaceae</taxon>
        <taxon>Aspergillus</taxon>
        <taxon>Aspergillus subgen. Circumdati</taxon>
    </lineage>
</organism>
<evidence type="ECO:0000256" key="3">
    <source>
        <dbReference type="ARBA" id="ARBA00023163"/>
    </source>
</evidence>
<dbReference type="PANTHER" id="PTHR23351">
    <property type="entry name" value="FOS TRANSCRIPTION FACTOR-RELATED"/>
    <property type="match status" value="1"/>
</dbReference>
<keyword evidence="3" id="KW-0804">Transcription</keyword>
<dbReference type="PROSITE" id="PS50217">
    <property type="entry name" value="BZIP"/>
    <property type="match status" value="1"/>
</dbReference>
<gene>
    <name evidence="6" type="ORF">EYZ11_010655</name>
</gene>
<keyword evidence="2" id="KW-0238">DNA-binding</keyword>
<accession>A0A4S3J4S4</accession>
<evidence type="ECO:0000256" key="1">
    <source>
        <dbReference type="ARBA" id="ARBA00023015"/>
    </source>
</evidence>
<dbReference type="Gene3D" id="1.20.5.170">
    <property type="match status" value="1"/>
</dbReference>
<evidence type="ECO:0000256" key="4">
    <source>
        <dbReference type="SAM" id="MobiDB-lite"/>
    </source>
</evidence>
<evidence type="ECO:0000313" key="7">
    <source>
        <dbReference type="Proteomes" id="UP000308092"/>
    </source>
</evidence>
<dbReference type="GO" id="GO:0003700">
    <property type="term" value="F:DNA-binding transcription factor activity"/>
    <property type="evidence" value="ECO:0007669"/>
    <property type="project" value="InterPro"/>
</dbReference>
<dbReference type="InterPro" id="IPR004827">
    <property type="entry name" value="bZIP"/>
</dbReference>
<evidence type="ECO:0000313" key="6">
    <source>
        <dbReference type="EMBL" id="THC89886.1"/>
    </source>
</evidence>
<name>A0A4S3J4S4_9EURO</name>
<dbReference type="Proteomes" id="UP000308092">
    <property type="component" value="Unassembled WGS sequence"/>
</dbReference>
<proteinExistence type="predicted"/>
<dbReference type="PROSITE" id="PS00036">
    <property type="entry name" value="BZIP_BASIC"/>
    <property type="match status" value="1"/>
</dbReference>
<feature type="domain" description="BZIP" evidence="5">
    <location>
        <begin position="149"/>
        <end position="205"/>
    </location>
</feature>
<dbReference type="Pfam" id="PF00170">
    <property type="entry name" value="bZIP_1"/>
    <property type="match status" value="1"/>
</dbReference>
<protein>
    <recommendedName>
        <fullName evidence="5">BZIP domain-containing protein</fullName>
    </recommendedName>
</protein>
<dbReference type="InterPro" id="IPR046347">
    <property type="entry name" value="bZIP_sf"/>
</dbReference>
<dbReference type="SUPFAM" id="SSF57959">
    <property type="entry name" value="Leucine zipper domain"/>
    <property type="match status" value="1"/>
</dbReference>
<reference evidence="6 7" key="1">
    <citation type="submission" date="2019-03" db="EMBL/GenBank/DDBJ databases">
        <title>The genome sequence of a newly discovered highly antifungal drug resistant Aspergillus species, Aspergillus tanneri NIH 1004.</title>
        <authorList>
            <person name="Mounaud S."/>
            <person name="Singh I."/>
            <person name="Joardar V."/>
            <person name="Pakala S."/>
            <person name="Pakala S."/>
            <person name="Venepally P."/>
            <person name="Hoover J."/>
            <person name="Nierman W."/>
            <person name="Chung J."/>
            <person name="Losada L."/>
        </authorList>
    </citation>
    <scope>NUCLEOTIDE SEQUENCE [LARGE SCALE GENOMIC DNA]</scope>
    <source>
        <strain evidence="6 7">NIH1004</strain>
    </source>
</reference>
<dbReference type="InterPro" id="IPR000837">
    <property type="entry name" value="AP-1"/>
</dbReference>
<evidence type="ECO:0000256" key="2">
    <source>
        <dbReference type="ARBA" id="ARBA00023125"/>
    </source>
</evidence>
<evidence type="ECO:0000259" key="5">
    <source>
        <dbReference type="PROSITE" id="PS50217"/>
    </source>
</evidence>
<dbReference type="AlphaFoldDB" id="A0A4S3J4S4"/>
<dbReference type="EMBL" id="SOSA01000589">
    <property type="protein sequence ID" value="THC89886.1"/>
    <property type="molecule type" value="Genomic_DNA"/>
</dbReference>
<comment type="caution">
    <text evidence="6">The sequence shown here is derived from an EMBL/GenBank/DDBJ whole genome shotgun (WGS) entry which is preliminary data.</text>
</comment>
<dbReference type="STRING" id="1220188.A0A4S3J4S4"/>
<dbReference type="GO" id="GO:0006357">
    <property type="term" value="P:regulation of transcription by RNA polymerase II"/>
    <property type="evidence" value="ECO:0007669"/>
    <property type="project" value="InterPro"/>
</dbReference>
<keyword evidence="1" id="KW-0805">Transcription regulation</keyword>
<dbReference type="PANTHER" id="PTHR23351:SF24">
    <property type="entry name" value="ACTIVATING TRANSCRIPTION FACTOR 3-RELATED"/>
    <property type="match status" value="1"/>
</dbReference>
<dbReference type="VEuPathDB" id="FungiDB:EYZ11_010655"/>
<dbReference type="CDD" id="cd14687">
    <property type="entry name" value="bZIP_ATF2"/>
    <property type="match status" value="1"/>
</dbReference>
<dbReference type="SMART" id="SM00338">
    <property type="entry name" value="BRLZ"/>
    <property type="match status" value="1"/>
</dbReference>
<sequence length="233" mass="25851">MDHSSAPPAMDPVSALALMAHCKSPNPNTVDDLENNHGYDVNNFYPTYTIDEYQAQFKPQSQAVVVQPASFQDTYPQTVSLQAVCPQRVRVHPASFLDTSLQNVSPQAVCPQGTPSSRATKDRGAYSTPSKNKVMKKQPATYARSQALRERNRIAASRCRERKKAQEADLIQRSQELVNRREGFQDKLNGMKDELIKQKNMVFAHINCGESGVQSYVNTMASMLDIGAILSST</sequence>
<dbReference type="GO" id="GO:0003677">
    <property type="term" value="F:DNA binding"/>
    <property type="evidence" value="ECO:0007669"/>
    <property type="project" value="UniProtKB-KW"/>
</dbReference>
<feature type="region of interest" description="Disordered" evidence="4">
    <location>
        <begin position="106"/>
        <end position="134"/>
    </location>
</feature>